<dbReference type="RefSeq" id="XP_003337693.2">
    <property type="nucleotide sequence ID" value="XM_003337645.2"/>
</dbReference>
<sequence>MAVPKNQQLSMATTVSQPVLDPSLLFKISVVQAPNSSEITIVQGQQPTKKLAKPQGKRAANTANNITAHPAANTTNPAAFHRFFFPFVYVSGSIFWGEGGEQIATQLMANLGPAVCAAAPWVRIAGSAVPKCKVFGTRFRDRGEDALSPPQS</sequence>
<organism evidence="1 2">
    <name type="scientific">Puccinia graminis f. sp. tritici (strain CRL 75-36-700-3 / race SCCL)</name>
    <name type="common">Black stem rust fungus</name>
    <dbReference type="NCBI Taxonomy" id="418459"/>
    <lineage>
        <taxon>Eukaryota</taxon>
        <taxon>Fungi</taxon>
        <taxon>Dikarya</taxon>
        <taxon>Basidiomycota</taxon>
        <taxon>Pucciniomycotina</taxon>
        <taxon>Pucciniomycetes</taxon>
        <taxon>Pucciniales</taxon>
        <taxon>Pucciniaceae</taxon>
        <taxon>Puccinia</taxon>
    </lineage>
</organism>
<dbReference type="AlphaFoldDB" id="E3L9P9"/>
<dbReference type="InParanoid" id="E3L9P9"/>
<dbReference type="EMBL" id="DS178387">
    <property type="protein sequence ID" value="EFP93274.2"/>
    <property type="molecule type" value="Genomic_DNA"/>
</dbReference>
<dbReference type="HOGENOM" id="CLU_1723271_0_0_1"/>
<protein>
    <submittedName>
        <fullName evidence="1">Uncharacterized protein</fullName>
    </submittedName>
</protein>
<evidence type="ECO:0000313" key="1">
    <source>
        <dbReference type="EMBL" id="EFP93274.2"/>
    </source>
</evidence>
<reference key="1">
    <citation type="submission" date="2007-01" db="EMBL/GenBank/DDBJ databases">
        <title>The Genome Sequence of Puccinia graminis f. sp. tritici Strain CRL 75-36-700-3.</title>
        <authorList>
            <consortium name="The Broad Institute Genome Sequencing Platform"/>
            <person name="Birren B."/>
            <person name="Lander E."/>
            <person name="Galagan J."/>
            <person name="Nusbaum C."/>
            <person name="Devon K."/>
            <person name="Cuomo C."/>
            <person name="Jaffe D."/>
            <person name="Butler J."/>
            <person name="Alvarez P."/>
            <person name="Gnerre S."/>
            <person name="Grabherr M."/>
            <person name="Mauceli E."/>
            <person name="Brockman W."/>
            <person name="Young S."/>
            <person name="LaButti K."/>
            <person name="Sykes S."/>
            <person name="DeCaprio D."/>
            <person name="Crawford M."/>
            <person name="Koehrsen M."/>
            <person name="Engels R."/>
            <person name="Montgomery P."/>
            <person name="Pearson M."/>
            <person name="Howarth C."/>
            <person name="Larson L."/>
            <person name="White J."/>
            <person name="Zeng Q."/>
            <person name="Kodira C."/>
            <person name="Yandava C."/>
            <person name="Alvarado L."/>
            <person name="O'Leary S."/>
            <person name="Szabo L."/>
            <person name="Dean R."/>
            <person name="Schein J."/>
        </authorList>
    </citation>
    <scope>NUCLEOTIDE SEQUENCE</scope>
    <source>
        <strain>CRL 75-36-700-3</strain>
    </source>
</reference>
<accession>E3L9P9</accession>
<dbReference type="Proteomes" id="UP000008783">
    <property type="component" value="Unassembled WGS sequence"/>
</dbReference>
<dbReference type="GeneID" id="10543506"/>
<proteinExistence type="predicted"/>
<name>E3L9P9_PUCGT</name>
<dbReference type="KEGG" id="pgr:PGTG_19321"/>
<reference evidence="2" key="2">
    <citation type="journal article" date="2011" name="Proc. Natl. Acad. Sci. U.S.A.">
        <title>Obligate biotrophy features unraveled by the genomic analysis of rust fungi.</title>
        <authorList>
            <person name="Duplessis S."/>
            <person name="Cuomo C.A."/>
            <person name="Lin Y.-C."/>
            <person name="Aerts A."/>
            <person name="Tisserant E."/>
            <person name="Veneault-Fourrey C."/>
            <person name="Joly D.L."/>
            <person name="Hacquard S."/>
            <person name="Amselem J."/>
            <person name="Cantarel B.L."/>
            <person name="Chiu R."/>
            <person name="Coutinho P.M."/>
            <person name="Feau N."/>
            <person name="Field M."/>
            <person name="Frey P."/>
            <person name="Gelhaye E."/>
            <person name="Goldberg J."/>
            <person name="Grabherr M.G."/>
            <person name="Kodira C.D."/>
            <person name="Kohler A."/>
            <person name="Kuees U."/>
            <person name="Lindquist E.A."/>
            <person name="Lucas S.M."/>
            <person name="Mago R."/>
            <person name="Mauceli E."/>
            <person name="Morin E."/>
            <person name="Murat C."/>
            <person name="Pangilinan J.L."/>
            <person name="Park R."/>
            <person name="Pearson M."/>
            <person name="Quesneville H."/>
            <person name="Rouhier N."/>
            <person name="Sakthikumar S."/>
            <person name="Salamov A.A."/>
            <person name="Schmutz J."/>
            <person name="Selles B."/>
            <person name="Shapiro H."/>
            <person name="Tanguay P."/>
            <person name="Tuskan G.A."/>
            <person name="Henrissat B."/>
            <person name="Van de Peer Y."/>
            <person name="Rouze P."/>
            <person name="Ellis J.G."/>
            <person name="Dodds P.N."/>
            <person name="Schein J.E."/>
            <person name="Zhong S."/>
            <person name="Hamelin R.C."/>
            <person name="Grigoriev I.V."/>
            <person name="Szabo L.J."/>
            <person name="Martin F."/>
        </authorList>
    </citation>
    <scope>NUCLEOTIDE SEQUENCE [LARGE SCALE GENOMIC DNA]</scope>
    <source>
        <strain evidence="2">CRL 75-36-700-3 / race SCCL</strain>
    </source>
</reference>
<evidence type="ECO:0000313" key="2">
    <source>
        <dbReference type="Proteomes" id="UP000008783"/>
    </source>
</evidence>
<gene>
    <name evidence="1" type="ORF">PGTG_19321</name>
</gene>
<dbReference type="VEuPathDB" id="FungiDB:PGTG_19321"/>
<keyword evidence="2" id="KW-1185">Reference proteome</keyword>